<evidence type="ECO:0000313" key="1">
    <source>
        <dbReference type="EMBL" id="GKT45551.1"/>
    </source>
</evidence>
<dbReference type="Proteomes" id="UP001055115">
    <property type="component" value="Unassembled WGS sequence"/>
</dbReference>
<dbReference type="RefSeq" id="XP_049127901.1">
    <property type="nucleotide sequence ID" value="XM_049271944.1"/>
</dbReference>
<evidence type="ECO:0000313" key="2">
    <source>
        <dbReference type="Proteomes" id="UP001055115"/>
    </source>
</evidence>
<accession>A0AA37LBE3</accession>
<dbReference type="EMBL" id="BQXU01000013">
    <property type="protein sequence ID" value="GKT45551.1"/>
    <property type="molecule type" value="Genomic_DNA"/>
</dbReference>
<gene>
    <name evidence="1" type="ORF">ColSpa_05732</name>
</gene>
<dbReference type="AlphaFoldDB" id="A0AA37LBE3"/>
<dbReference type="GeneID" id="73326534"/>
<organism evidence="1 2">
    <name type="scientific">Colletotrichum spaethianum</name>
    <dbReference type="NCBI Taxonomy" id="700344"/>
    <lineage>
        <taxon>Eukaryota</taxon>
        <taxon>Fungi</taxon>
        <taxon>Dikarya</taxon>
        <taxon>Ascomycota</taxon>
        <taxon>Pezizomycotina</taxon>
        <taxon>Sordariomycetes</taxon>
        <taxon>Hypocreomycetidae</taxon>
        <taxon>Glomerellales</taxon>
        <taxon>Glomerellaceae</taxon>
        <taxon>Colletotrichum</taxon>
        <taxon>Colletotrichum spaethianum species complex</taxon>
    </lineage>
</organism>
<protein>
    <submittedName>
        <fullName evidence="1">Uncharacterized protein</fullName>
    </submittedName>
</protein>
<reference evidence="1 2" key="1">
    <citation type="submission" date="2022-03" db="EMBL/GenBank/DDBJ databases">
        <title>Genome data of Colletotrichum spp.</title>
        <authorList>
            <person name="Utami Y.D."/>
            <person name="Hiruma K."/>
        </authorList>
    </citation>
    <scope>NUCLEOTIDE SEQUENCE [LARGE SCALE GENOMIC DNA]</scope>
    <source>
        <strain evidence="1 2">MAFF 239500</strain>
    </source>
</reference>
<comment type="caution">
    <text evidence="1">The sequence shown here is derived from an EMBL/GenBank/DDBJ whole genome shotgun (WGS) entry which is preliminary data.</text>
</comment>
<keyword evidence="2" id="KW-1185">Reference proteome</keyword>
<name>A0AA37LBE3_9PEZI</name>
<proteinExistence type="predicted"/>
<sequence>MDDRWVVSLAGEEKLVFTRSWTGSPIVEIQVVAGDEARIVAIAWEGDGSQWRDGSENRARELVVQLCASLLKVGLSSGNM</sequence>